<dbReference type="InterPro" id="IPR022755">
    <property type="entry name" value="Znf_C2H2_jaz"/>
</dbReference>
<organism evidence="7 8">
    <name type="scientific">Diaphorina citri</name>
    <name type="common">Asian citrus psyllid</name>
    <dbReference type="NCBI Taxonomy" id="121845"/>
    <lineage>
        <taxon>Eukaryota</taxon>
        <taxon>Metazoa</taxon>
        <taxon>Ecdysozoa</taxon>
        <taxon>Arthropoda</taxon>
        <taxon>Hexapoda</taxon>
        <taxon>Insecta</taxon>
        <taxon>Pterygota</taxon>
        <taxon>Neoptera</taxon>
        <taxon>Paraneoptera</taxon>
        <taxon>Hemiptera</taxon>
        <taxon>Sternorrhyncha</taxon>
        <taxon>Psylloidea</taxon>
        <taxon>Psyllidae</taxon>
        <taxon>Diaphorininae</taxon>
        <taxon>Diaphorina</taxon>
    </lineage>
</organism>
<dbReference type="GeneID" id="103507452"/>
<evidence type="ECO:0000256" key="5">
    <source>
        <dbReference type="PROSITE-ProRule" id="PRU00042"/>
    </source>
</evidence>
<dbReference type="GO" id="GO:0005634">
    <property type="term" value="C:nucleus"/>
    <property type="evidence" value="ECO:0007669"/>
    <property type="project" value="TreeGrafter"/>
</dbReference>
<dbReference type="Proteomes" id="UP000079169">
    <property type="component" value="Unplaced"/>
</dbReference>
<dbReference type="PROSITE" id="PS00028">
    <property type="entry name" value="ZINC_FINGER_C2H2_1"/>
    <property type="match status" value="3"/>
</dbReference>
<dbReference type="Pfam" id="PF00096">
    <property type="entry name" value="zf-C2H2"/>
    <property type="match status" value="1"/>
</dbReference>
<name>A0A3Q0IUR7_DIACI</name>
<dbReference type="RefSeq" id="XP_026678105.1">
    <property type="nucleotide sequence ID" value="XM_026822304.1"/>
</dbReference>
<evidence type="ECO:0000256" key="4">
    <source>
        <dbReference type="ARBA" id="ARBA00022833"/>
    </source>
</evidence>
<dbReference type="PANTHER" id="PTHR24379">
    <property type="entry name" value="KRAB AND ZINC FINGER DOMAIN-CONTAINING"/>
    <property type="match status" value="1"/>
</dbReference>
<dbReference type="InterPro" id="IPR013087">
    <property type="entry name" value="Znf_C2H2_type"/>
</dbReference>
<evidence type="ECO:0000256" key="1">
    <source>
        <dbReference type="ARBA" id="ARBA00022723"/>
    </source>
</evidence>
<gene>
    <name evidence="8" type="primary">LOC103507452</name>
</gene>
<protein>
    <submittedName>
        <fullName evidence="8">Zinc finger protein 700-like</fullName>
    </submittedName>
</protein>
<evidence type="ECO:0000259" key="6">
    <source>
        <dbReference type="PROSITE" id="PS50157"/>
    </source>
</evidence>
<evidence type="ECO:0000313" key="8">
    <source>
        <dbReference type="RefSeq" id="XP_026678105.1"/>
    </source>
</evidence>
<dbReference type="InterPro" id="IPR003604">
    <property type="entry name" value="Matrin/U1-like-C_Znf_C2H2"/>
</dbReference>
<evidence type="ECO:0000313" key="7">
    <source>
        <dbReference type="Proteomes" id="UP000079169"/>
    </source>
</evidence>
<dbReference type="SMART" id="SM00355">
    <property type="entry name" value="ZnF_C2H2"/>
    <property type="match status" value="4"/>
</dbReference>
<dbReference type="Pfam" id="PF12171">
    <property type="entry name" value="zf-C2H2_jaz"/>
    <property type="match status" value="1"/>
</dbReference>
<reference evidence="8" key="1">
    <citation type="submission" date="2025-08" db="UniProtKB">
        <authorList>
            <consortium name="RefSeq"/>
        </authorList>
    </citation>
    <scope>IDENTIFICATION</scope>
</reference>
<dbReference type="KEGG" id="dci:103507452"/>
<dbReference type="AlphaFoldDB" id="A0A3Q0IUR7"/>
<evidence type="ECO:0000256" key="2">
    <source>
        <dbReference type="ARBA" id="ARBA00022737"/>
    </source>
</evidence>
<keyword evidence="1" id="KW-0479">Metal-binding</keyword>
<feature type="domain" description="C2H2-type" evidence="6">
    <location>
        <begin position="131"/>
        <end position="160"/>
    </location>
</feature>
<feature type="domain" description="C2H2-type" evidence="6">
    <location>
        <begin position="224"/>
        <end position="249"/>
    </location>
</feature>
<dbReference type="SUPFAM" id="SSF57667">
    <property type="entry name" value="beta-beta-alpha zinc fingers"/>
    <property type="match status" value="2"/>
</dbReference>
<sequence length="297" mass="34336">MKCNVYDDFRWFCHVCNVNSASEDQYEVHLSGKRHKKAWKVTQMVAPVGLESIIQSSHQGIKVDVDPELLLDYDLDLFCPRCKEYFTAQPELTYHSCSNQTIKADELFCKKCKTGFDTRPELKYHDCRQDHYCKECDKCFDSPNELMKHECGQEQNGKEKELKSNLSQDCSYYCTLCRKTLNSAISLETHGKSRLHNALLHKLIDKYEVGSDFNPFRTIPREVFHCDQCTIHFKDEEELALHKKQGQHSIPLSTAKLSNAEPAKVKQPSPEKEIGEVGEYDIRNVDVNALLKQYNKS</sequence>
<dbReference type="InterPro" id="IPR036236">
    <property type="entry name" value="Znf_C2H2_sf"/>
</dbReference>
<keyword evidence="7" id="KW-1185">Reference proteome</keyword>
<keyword evidence="2" id="KW-0677">Repeat</keyword>
<proteinExistence type="predicted"/>
<dbReference type="GO" id="GO:0008270">
    <property type="term" value="F:zinc ion binding"/>
    <property type="evidence" value="ECO:0007669"/>
    <property type="project" value="UniProtKB-KW"/>
</dbReference>
<evidence type="ECO:0000256" key="3">
    <source>
        <dbReference type="ARBA" id="ARBA00022771"/>
    </source>
</evidence>
<dbReference type="PANTHER" id="PTHR24379:SF127">
    <property type="entry name" value="BLOODY FINGERS-RELATED"/>
    <property type="match status" value="1"/>
</dbReference>
<dbReference type="GO" id="GO:0000977">
    <property type="term" value="F:RNA polymerase II transcription regulatory region sequence-specific DNA binding"/>
    <property type="evidence" value="ECO:0007669"/>
    <property type="project" value="TreeGrafter"/>
</dbReference>
<keyword evidence="4" id="KW-0862">Zinc</keyword>
<keyword evidence="3 5" id="KW-0863">Zinc-finger</keyword>
<accession>A0A3Q0IUR7</accession>
<dbReference type="GO" id="GO:0000981">
    <property type="term" value="F:DNA-binding transcription factor activity, RNA polymerase II-specific"/>
    <property type="evidence" value="ECO:0007669"/>
    <property type="project" value="TreeGrafter"/>
</dbReference>
<dbReference type="PaxDb" id="121845-A0A3Q0IUR7"/>
<dbReference type="Pfam" id="PF12874">
    <property type="entry name" value="zf-met"/>
    <property type="match status" value="1"/>
</dbReference>
<dbReference type="SMART" id="SM00451">
    <property type="entry name" value="ZnF_U1"/>
    <property type="match status" value="2"/>
</dbReference>
<dbReference type="Gene3D" id="3.30.160.60">
    <property type="entry name" value="Classic Zinc Finger"/>
    <property type="match status" value="1"/>
</dbReference>
<dbReference type="PROSITE" id="PS50157">
    <property type="entry name" value="ZINC_FINGER_C2H2_2"/>
    <property type="match status" value="2"/>
</dbReference>